<accession>A0AAW0B689</accession>
<dbReference type="Proteomes" id="UP001362999">
    <property type="component" value="Unassembled WGS sequence"/>
</dbReference>
<evidence type="ECO:0000313" key="3">
    <source>
        <dbReference type="EMBL" id="KAK7035064.1"/>
    </source>
</evidence>
<feature type="compositionally biased region" description="Basic and acidic residues" evidence="1">
    <location>
        <begin position="114"/>
        <end position="124"/>
    </location>
</feature>
<organism evidence="2 4">
    <name type="scientific">Favolaschia claudopus</name>
    <dbReference type="NCBI Taxonomy" id="2862362"/>
    <lineage>
        <taxon>Eukaryota</taxon>
        <taxon>Fungi</taxon>
        <taxon>Dikarya</taxon>
        <taxon>Basidiomycota</taxon>
        <taxon>Agaricomycotina</taxon>
        <taxon>Agaricomycetes</taxon>
        <taxon>Agaricomycetidae</taxon>
        <taxon>Agaricales</taxon>
        <taxon>Marasmiineae</taxon>
        <taxon>Mycenaceae</taxon>
        <taxon>Favolaschia</taxon>
    </lineage>
</organism>
<evidence type="ECO:0000313" key="2">
    <source>
        <dbReference type="EMBL" id="KAK7021438.1"/>
    </source>
</evidence>
<comment type="caution">
    <text evidence="2">The sequence shown here is derived from an EMBL/GenBank/DDBJ whole genome shotgun (WGS) entry which is preliminary data.</text>
</comment>
<feature type="region of interest" description="Disordered" evidence="1">
    <location>
        <begin position="177"/>
        <end position="214"/>
    </location>
</feature>
<name>A0AAW0B689_9AGAR</name>
<keyword evidence="4" id="KW-1185">Reference proteome</keyword>
<dbReference type="EMBL" id="JAWWNJ010000020">
    <property type="protein sequence ID" value="KAK7035064.1"/>
    <property type="molecule type" value="Genomic_DNA"/>
</dbReference>
<dbReference type="AlphaFoldDB" id="A0AAW0B689"/>
<sequence>MSILPCARRRFSVLPYLLHNPRAPRTQHAPAPAQVLELLGAREIVTHTRPKRPLKTSCTPGRYPLAHLYRLLTFAPPHPPHRTRACGRIICVEEEEEAASADGHEAATMMSSASREKETCGRESRRATLAGSTCLRTWQLHPLPHDTRYLAENTFDLRLHFRRLIAVLVALYSPLPPPSASSSSWHCTSAGPNPGPRKRPRHLGSPQYPASGSGCARARRAAEGAFASTLLPNLTTHSFLKYPLVDGGGGPATGACDDVAPDSKQDIL</sequence>
<gene>
    <name evidence="3" type="ORF">R3P38DRAFT_3184597</name>
    <name evidence="2" type="ORF">R3P38DRAFT_3196112</name>
</gene>
<evidence type="ECO:0000313" key="4">
    <source>
        <dbReference type="Proteomes" id="UP001362999"/>
    </source>
</evidence>
<proteinExistence type="predicted"/>
<feature type="region of interest" description="Disordered" evidence="1">
    <location>
        <begin position="100"/>
        <end position="124"/>
    </location>
</feature>
<reference evidence="2 4" key="1">
    <citation type="journal article" date="2024" name="J Genomics">
        <title>Draft genome sequencing and assembly of Favolaschia claudopus CIRM-BRFM 2984 isolated from oak limbs.</title>
        <authorList>
            <person name="Navarro D."/>
            <person name="Drula E."/>
            <person name="Chaduli D."/>
            <person name="Cazenave R."/>
            <person name="Ahrendt S."/>
            <person name="Wang J."/>
            <person name="Lipzen A."/>
            <person name="Daum C."/>
            <person name="Barry K."/>
            <person name="Grigoriev I.V."/>
            <person name="Favel A."/>
            <person name="Rosso M.N."/>
            <person name="Martin F."/>
        </authorList>
    </citation>
    <scope>NUCLEOTIDE SEQUENCE [LARGE SCALE GENOMIC DNA]</scope>
    <source>
        <strain evidence="2 4">CIRM-BRFM 2984</strain>
    </source>
</reference>
<evidence type="ECO:0000256" key="1">
    <source>
        <dbReference type="SAM" id="MobiDB-lite"/>
    </source>
</evidence>
<protein>
    <submittedName>
        <fullName evidence="2">Uncharacterized protein</fullName>
    </submittedName>
</protein>
<dbReference type="EMBL" id="JAWWNJ010000038">
    <property type="protein sequence ID" value="KAK7021438.1"/>
    <property type="molecule type" value="Genomic_DNA"/>
</dbReference>